<evidence type="ECO:0000256" key="1">
    <source>
        <dbReference type="ARBA" id="ARBA00004370"/>
    </source>
</evidence>
<keyword evidence="4 5" id="KW-0472">Membrane</keyword>
<evidence type="ECO:0000256" key="2">
    <source>
        <dbReference type="ARBA" id="ARBA00022692"/>
    </source>
</evidence>
<dbReference type="Proteomes" id="UP001153714">
    <property type="component" value="Chromosome 7"/>
</dbReference>
<reference evidence="6" key="2">
    <citation type="submission" date="2022-10" db="EMBL/GenBank/DDBJ databases">
        <authorList>
            <consortium name="ENA_rothamsted_submissions"/>
            <consortium name="culmorum"/>
            <person name="King R."/>
        </authorList>
    </citation>
    <scope>NUCLEOTIDE SEQUENCE</scope>
</reference>
<evidence type="ECO:0008006" key="8">
    <source>
        <dbReference type="Google" id="ProtNLM"/>
    </source>
</evidence>
<dbReference type="EMBL" id="OU893338">
    <property type="protein sequence ID" value="CAG9794921.1"/>
    <property type="molecule type" value="Genomic_DNA"/>
</dbReference>
<dbReference type="Gene3D" id="1.20.1250.20">
    <property type="entry name" value="MFS general substrate transporter like domains"/>
    <property type="match status" value="1"/>
</dbReference>
<organism evidence="6 7">
    <name type="scientific">Diatraea saccharalis</name>
    <name type="common">sugarcane borer</name>
    <dbReference type="NCBI Taxonomy" id="40085"/>
    <lineage>
        <taxon>Eukaryota</taxon>
        <taxon>Metazoa</taxon>
        <taxon>Ecdysozoa</taxon>
        <taxon>Arthropoda</taxon>
        <taxon>Hexapoda</taxon>
        <taxon>Insecta</taxon>
        <taxon>Pterygota</taxon>
        <taxon>Neoptera</taxon>
        <taxon>Endopterygota</taxon>
        <taxon>Lepidoptera</taxon>
        <taxon>Glossata</taxon>
        <taxon>Ditrysia</taxon>
        <taxon>Pyraloidea</taxon>
        <taxon>Crambidae</taxon>
        <taxon>Crambinae</taxon>
        <taxon>Diatraea</taxon>
    </lineage>
</organism>
<keyword evidence="3 5" id="KW-1133">Transmembrane helix</keyword>
<dbReference type="Pfam" id="PF00083">
    <property type="entry name" value="Sugar_tr"/>
    <property type="match status" value="1"/>
</dbReference>
<comment type="subcellular location">
    <subcellularLocation>
        <location evidence="1">Membrane</location>
    </subcellularLocation>
</comment>
<evidence type="ECO:0000256" key="4">
    <source>
        <dbReference type="ARBA" id="ARBA00023136"/>
    </source>
</evidence>
<keyword evidence="2 5" id="KW-0812">Transmembrane</keyword>
<evidence type="ECO:0000313" key="7">
    <source>
        <dbReference type="Proteomes" id="UP001153714"/>
    </source>
</evidence>
<sequence>MKTSLSYLIIKTDVRTAGAQPRFVESVNNVQQYSSKTIGYPNVYGLYVGRFVGGLSVGAFSVGIPPYVEDISEKQLLPTLANFYHVHLACGVLFGYVVGKDKIFYI</sequence>
<accession>A0A9N9RE32</accession>
<dbReference type="AlphaFoldDB" id="A0A9N9RE32"/>
<evidence type="ECO:0000256" key="3">
    <source>
        <dbReference type="ARBA" id="ARBA00022989"/>
    </source>
</evidence>
<gene>
    <name evidence="6" type="ORF">DIATSA_LOCUS12258</name>
</gene>
<dbReference type="SUPFAM" id="SSF103473">
    <property type="entry name" value="MFS general substrate transporter"/>
    <property type="match status" value="1"/>
</dbReference>
<evidence type="ECO:0000256" key="5">
    <source>
        <dbReference type="SAM" id="Phobius"/>
    </source>
</evidence>
<dbReference type="InterPro" id="IPR036259">
    <property type="entry name" value="MFS_trans_sf"/>
</dbReference>
<proteinExistence type="predicted"/>
<evidence type="ECO:0000313" key="6">
    <source>
        <dbReference type="EMBL" id="CAG9794921.1"/>
    </source>
</evidence>
<reference evidence="6" key="1">
    <citation type="submission" date="2021-12" db="EMBL/GenBank/DDBJ databases">
        <authorList>
            <person name="King R."/>
        </authorList>
    </citation>
    <scope>NUCLEOTIDE SEQUENCE</scope>
</reference>
<dbReference type="GO" id="GO:0022857">
    <property type="term" value="F:transmembrane transporter activity"/>
    <property type="evidence" value="ECO:0007669"/>
    <property type="project" value="InterPro"/>
</dbReference>
<dbReference type="OrthoDB" id="7402397at2759"/>
<feature type="transmembrane region" description="Helical" evidence="5">
    <location>
        <begin position="80"/>
        <end position="99"/>
    </location>
</feature>
<dbReference type="GO" id="GO:0016020">
    <property type="term" value="C:membrane"/>
    <property type="evidence" value="ECO:0007669"/>
    <property type="project" value="UniProtKB-SubCell"/>
</dbReference>
<dbReference type="InterPro" id="IPR005828">
    <property type="entry name" value="MFS_sugar_transport-like"/>
</dbReference>
<protein>
    <recommendedName>
        <fullName evidence="8">Major facilitator superfamily (MFS) profile domain-containing protein</fullName>
    </recommendedName>
</protein>
<keyword evidence="7" id="KW-1185">Reference proteome</keyword>
<name>A0A9N9RE32_9NEOP</name>
<feature type="transmembrane region" description="Helical" evidence="5">
    <location>
        <begin position="44"/>
        <end position="68"/>
    </location>
</feature>